<keyword evidence="2" id="KW-0012">Acyltransferase</keyword>
<dbReference type="Pfam" id="PF00583">
    <property type="entry name" value="Acetyltransf_1"/>
    <property type="match status" value="1"/>
</dbReference>
<gene>
    <name evidence="4" type="ORF">N5A92_09280</name>
</gene>
<proteinExistence type="predicted"/>
<comment type="caution">
    <text evidence="4">The sequence shown here is derived from an EMBL/GenBank/DDBJ whole genome shotgun (WGS) entry which is preliminary data.</text>
</comment>
<feature type="domain" description="N-acetyltransferase" evidence="3">
    <location>
        <begin position="4"/>
        <end position="166"/>
    </location>
</feature>
<accession>A0ABT2LMD5</accession>
<evidence type="ECO:0000313" key="4">
    <source>
        <dbReference type="EMBL" id="MCT7375224.1"/>
    </source>
</evidence>
<dbReference type="InterPro" id="IPR000182">
    <property type="entry name" value="GNAT_dom"/>
</dbReference>
<keyword evidence="5" id="KW-1185">Reference proteome</keyword>
<dbReference type="Gene3D" id="3.40.630.30">
    <property type="match status" value="1"/>
</dbReference>
<sequence>MPPFAIRRLGRADAEGFRILRLEGLRAHPEAFGASWEEEKQRPAAWFADRLERSAVFGGLANDGSLVGAAGLAVQGGLKERHKGILWGMYVRPQARRTGLADALVARVIEEARGAVEEVKLTVATSNEAAIRLYIRAGFVQYGMEKRALKVGAHYHDELLMALPLYAPA</sequence>
<dbReference type="InterPro" id="IPR050680">
    <property type="entry name" value="YpeA/RimI_acetyltransf"/>
</dbReference>
<dbReference type="Proteomes" id="UP001320831">
    <property type="component" value="Unassembled WGS sequence"/>
</dbReference>
<organism evidence="4 5">
    <name type="scientific">Chelativorans salis</name>
    <dbReference type="NCBI Taxonomy" id="2978478"/>
    <lineage>
        <taxon>Bacteria</taxon>
        <taxon>Pseudomonadati</taxon>
        <taxon>Pseudomonadota</taxon>
        <taxon>Alphaproteobacteria</taxon>
        <taxon>Hyphomicrobiales</taxon>
        <taxon>Phyllobacteriaceae</taxon>
        <taxon>Chelativorans</taxon>
    </lineage>
</organism>
<evidence type="ECO:0000259" key="3">
    <source>
        <dbReference type="PROSITE" id="PS51186"/>
    </source>
</evidence>
<dbReference type="PROSITE" id="PS51186">
    <property type="entry name" value="GNAT"/>
    <property type="match status" value="1"/>
</dbReference>
<dbReference type="EMBL" id="JAOCZP010000002">
    <property type="protein sequence ID" value="MCT7375224.1"/>
    <property type="molecule type" value="Genomic_DNA"/>
</dbReference>
<dbReference type="PANTHER" id="PTHR43420">
    <property type="entry name" value="ACETYLTRANSFERASE"/>
    <property type="match status" value="1"/>
</dbReference>
<dbReference type="InterPro" id="IPR016181">
    <property type="entry name" value="Acyl_CoA_acyltransferase"/>
</dbReference>
<dbReference type="SUPFAM" id="SSF55729">
    <property type="entry name" value="Acyl-CoA N-acyltransferases (Nat)"/>
    <property type="match status" value="1"/>
</dbReference>
<dbReference type="CDD" id="cd04301">
    <property type="entry name" value="NAT_SF"/>
    <property type="match status" value="1"/>
</dbReference>
<evidence type="ECO:0000256" key="1">
    <source>
        <dbReference type="ARBA" id="ARBA00022679"/>
    </source>
</evidence>
<name>A0ABT2LMD5_9HYPH</name>
<protein>
    <submittedName>
        <fullName evidence="4">GNAT family N-acetyltransferase</fullName>
    </submittedName>
</protein>
<evidence type="ECO:0000256" key="2">
    <source>
        <dbReference type="ARBA" id="ARBA00023315"/>
    </source>
</evidence>
<reference evidence="4 5" key="1">
    <citation type="submission" date="2022-09" db="EMBL/GenBank/DDBJ databases">
        <title>Chelativorans salina sp. nov., a novel slightly halophilic bacterium isolated from a saline lake sediment enrichment.</title>
        <authorList>
            <person name="Gao L."/>
            <person name="Fang B.-Z."/>
            <person name="Li W.-J."/>
        </authorList>
    </citation>
    <scope>NUCLEOTIDE SEQUENCE [LARGE SCALE GENOMIC DNA]</scope>
    <source>
        <strain evidence="4 5">EGI FJ00035</strain>
    </source>
</reference>
<keyword evidence="1" id="KW-0808">Transferase</keyword>
<dbReference type="RefSeq" id="WP_260902018.1">
    <property type="nucleotide sequence ID" value="NZ_JAOCZP010000002.1"/>
</dbReference>
<evidence type="ECO:0000313" key="5">
    <source>
        <dbReference type="Proteomes" id="UP001320831"/>
    </source>
</evidence>